<organism evidence="2 3">
    <name type="scientific">Phycomyces blakesleeanus (strain ATCC 8743b / DSM 1359 / FGSC 10004 / NBRC 33097 / NRRL 1555)</name>
    <dbReference type="NCBI Taxonomy" id="763407"/>
    <lineage>
        <taxon>Eukaryota</taxon>
        <taxon>Fungi</taxon>
        <taxon>Fungi incertae sedis</taxon>
        <taxon>Mucoromycota</taxon>
        <taxon>Mucoromycotina</taxon>
        <taxon>Mucoromycetes</taxon>
        <taxon>Mucorales</taxon>
        <taxon>Phycomycetaceae</taxon>
        <taxon>Phycomyces</taxon>
    </lineage>
</organism>
<evidence type="ECO:0000313" key="3">
    <source>
        <dbReference type="Proteomes" id="UP000077315"/>
    </source>
</evidence>
<evidence type="ECO:0000256" key="1">
    <source>
        <dbReference type="SAM" id="Phobius"/>
    </source>
</evidence>
<feature type="transmembrane region" description="Helical" evidence="1">
    <location>
        <begin position="219"/>
        <end position="236"/>
    </location>
</feature>
<name>A0A167NF00_PHYB8</name>
<feature type="transmembrane region" description="Helical" evidence="1">
    <location>
        <begin position="256"/>
        <end position="277"/>
    </location>
</feature>
<feature type="transmembrane region" description="Helical" evidence="1">
    <location>
        <begin position="188"/>
        <end position="207"/>
    </location>
</feature>
<dbReference type="EMBL" id="KV440976">
    <property type="protein sequence ID" value="OAD75748.1"/>
    <property type="molecule type" value="Genomic_DNA"/>
</dbReference>
<dbReference type="RefSeq" id="XP_018293788.1">
    <property type="nucleotide sequence ID" value="XM_018438307.1"/>
</dbReference>
<protein>
    <submittedName>
        <fullName evidence="2">Uncharacterized protein</fullName>
    </submittedName>
</protein>
<dbReference type="OrthoDB" id="2243446at2759"/>
<feature type="transmembrane region" description="Helical" evidence="1">
    <location>
        <begin position="12"/>
        <end position="36"/>
    </location>
</feature>
<dbReference type="InParanoid" id="A0A167NF00"/>
<reference evidence="3" key="1">
    <citation type="submission" date="2015-06" db="EMBL/GenBank/DDBJ databases">
        <title>Expansion of signal transduction pathways in fungi by whole-genome duplication.</title>
        <authorList>
            <consortium name="DOE Joint Genome Institute"/>
            <person name="Corrochano L.M."/>
            <person name="Kuo A."/>
            <person name="Marcet-Houben M."/>
            <person name="Polaino S."/>
            <person name="Salamov A."/>
            <person name="Villalobos J.M."/>
            <person name="Alvarez M.I."/>
            <person name="Avalos J."/>
            <person name="Benito E.P."/>
            <person name="Benoit I."/>
            <person name="Burger G."/>
            <person name="Camino L.P."/>
            <person name="Canovas D."/>
            <person name="Cerda-Olmedo E."/>
            <person name="Cheng J.-F."/>
            <person name="Dominguez A."/>
            <person name="Elias M."/>
            <person name="Eslava A.P."/>
            <person name="Glaser F."/>
            <person name="Grimwood J."/>
            <person name="Gutierrez G."/>
            <person name="Heitman J."/>
            <person name="Henrissat B."/>
            <person name="Iturriaga E.A."/>
            <person name="Lang B.F."/>
            <person name="Lavin J.L."/>
            <person name="Lee S."/>
            <person name="Li W."/>
            <person name="Lindquist E."/>
            <person name="Lopez-Garcia S."/>
            <person name="Luque E.M."/>
            <person name="Marcos A.T."/>
            <person name="Martin J."/>
            <person name="McCluskey K."/>
            <person name="Medina H.R."/>
            <person name="Miralles-Duran A."/>
            <person name="Miyazaki A."/>
            <person name="Munoz-Torres E."/>
            <person name="Oguiza J.A."/>
            <person name="Ohm R."/>
            <person name="Olmedo M."/>
            <person name="Orejas M."/>
            <person name="Ortiz-Castellanos L."/>
            <person name="Pisabarro A.G."/>
            <person name="Rodriguez-Romero J."/>
            <person name="Ruiz-Herrera J."/>
            <person name="Ruiz-Vazquez R."/>
            <person name="Sanz C."/>
            <person name="Schackwitz W."/>
            <person name="Schmutz J."/>
            <person name="Shahriari M."/>
            <person name="Shelest E."/>
            <person name="Silva-Franco F."/>
            <person name="Soanes D."/>
            <person name="Syed K."/>
            <person name="Tagua V.G."/>
            <person name="Talbot N.J."/>
            <person name="Thon M."/>
            <person name="De vries R.P."/>
            <person name="Wiebenga A."/>
            <person name="Yadav J.S."/>
            <person name="Braun E.L."/>
            <person name="Baker S."/>
            <person name="Garre V."/>
            <person name="Horwitz B."/>
            <person name="Torres-Martinez S."/>
            <person name="Idnurm A."/>
            <person name="Herrera-Estrella A."/>
            <person name="Gabaldon T."/>
            <person name="Grigoriev I.V."/>
        </authorList>
    </citation>
    <scope>NUCLEOTIDE SEQUENCE [LARGE SCALE GENOMIC DNA]</scope>
    <source>
        <strain evidence="3">NRRL 1555(-)</strain>
    </source>
</reference>
<dbReference type="AlphaFoldDB" id="A0A167NF00"/>
<feature type="transmembrane region" description="Helical" evidence="1">
    <location>
        <begin position="48"/>
        <end position="73"/>
    </location>
</feature>
<dbReference type="Proteomes" id="UP000077315">
    <property type="component" value="Unassembled WGS sequence"/>
</dbReference>
<accession>A0A167NF00</accession>
<sequence length="288" mass="32390">MSSEFQTDRDFVAAGSTYFGFGITTAFLSALVIIGASVQLRNHGHRHLYIPTIAAGACYFINGCLAAAVGRIITTTVNDEIPWTFQDLTTRELLRDFFSDAFAPISWLIVFETYRLIVKPFSTDSPVLANDNNNSAKKRPLWSVINTYFGYLWIVMLLICEIVALVSLSQLPAGSPETRVYQQLVTSAKLFLFTSFGLWVLPVLSIIQAKISSRHIRPFISSFLSYQFFLFLVIIGRTIKMLSLATFQQTYRTVEFAFVDMFGLLGLSFVIMFGHTWTKPPSPNVKLV</sequence>
<keyword evidence="1" id="KW-1133">Transmembrane helix</keyword>
<dbReference type="VEuPathDB" id="FungiDB:PHYBLDRAFT_180392"/>
<proteinExistence type="predicted"/>
<dbReference type="GeneID" id="28999213"/>
<gene>
    <name evidence="2" type="ORF">PHYBLDRAFT_180392</name>
</gene>
<evidence type="ECO:0000313" key="2">
    <source>
        <dbReference type="EMBL" id="OAD75748.1"/>
    </source>
</evidence>
<keyword evidence="3" id="KW-1185">Reference proteome</keyword>
<feature type="transmembrane region" description="Helical" evidence="1">
    <location>
        <begin position="148"/>
        <end position="168"/>
    </location>
</feature>
<keyword evidence="1" id="KW-0472">Membrane</keyword>
<keyword evidence="1" id="KW-0812">Transmembrane</keyword>